<dbReference type="Gene3D" id="3.30.70.270">
    <property type="match status" value="1"/>
</dbReference>
<dbReference type="GO" id="GO:0003824">
    <property type="term" value="F:catalytic activity"/>
    <property type="evidence" value="ECO:0007669"/>
    <property type="project" value="UniProtKB-KW"/>
</dbReference>
<dbReference type="InterPro" id="IPR043502">
    <property type="entry name" value="DNA/RNA_pol_sf"/>
</dbReference>
<dbReference type="PANTHER" id="PTHR37984:SF5">
    <property type="entry name" value="PROTEIN NYNRIN-LIKE"/>
    <property type="match status" value="1"/>
</dbReference>
<evidence type="ECO:0000313" key="4">
    <source>
        <dbReference type="EMBL" id="GBM43920.1"/>
    </source>
</evidence>
<comment type="caution">
    <text evidence="4">The sequence shown here is derived from an EMBL/GenBank/DDBJ whole genome shotgun (WGS) entry which is preliminary data.</text>
</comment>
<dbReference type="AlphaFoldDB" id="A0A4Y2FR06"/>
<sequence>MGVNQLEFLGYMITPESSKPLPEKVNVILNYRLPETIHELRTFLGLINFYRRYIKDAVKNRAVLHEYLKGTKKKYKSKIPWTKEAKEKFTQCKIDLANATLLSFPNPDSLLALFSDASDYAVGSVLQQFEEDSWNALAFFPRRLTNAQKGYSTYGRELKRMRNPHQDNYIVYNIYQFSTDIRHIGGKENIVADSLPRIESIYEIDFDKIADAQIDNKDLNELRSKPSLHFKQYPLDSVVKRHDKYFTITIKGKDIIISVDRLKPAYLLLTEVDAPHHKKLYTSPTLPNENLTSHQKTEKQQSDLLDIDVQKRTTRSDRRVRFPARYKD</sequence>
<feature type="domain" description="Reverse transcriptase/retrotransposon-derived protein RNase H-like" evidence="3">
    <location>
        <begin position="81"/>
        <end position="158"/>
    </location>
</feature>
<feature type="compositionally biased region" description="Polar residues" evidence="2">
    <location>
        <begin position="282"/>
        <end position="294"/>
    </location>
</feature>
<dbReference type="GO" id="GO:0071897">
    <property type="term" value="P:DNA biosynthetic process"/>
    <property type="evidence" value="ECO:0007669"/>
    <property type="project" value="UniProtKB-ARBA"/>
</dbReference>
<dbReference type="Proteomes" id="UP000499080">
    <property type="component" value="Unassembled WGS sequence"/>
</dbReference>
<evidence type="ECO:0000313" key="5">
    <source>
        <dbReference type="Proteomes" id="UP000499080"/>
    </source>
</evidence>
<name>A0A4Y2FR06_ARAVE</name>
<feature type="region of interest" description="Disordered" evidence="2">
    <location>
        <begin position="280"/>
        <end position="328"/>
    </location>
</feature>
<dbReference type="OrthoDB" id="7698356at2759"/>
<gene>
    <name evidence="4" type="ORF">AVEN_125112_1</name>
</gene>
<feature type="compositionally biased region" description="Basic and acidic residues" evidence="2">
    <location>
        <begin position="308"/>
        <end position="328"/>
    </location>
</feature>
<reference evidence="4 5" key="1">
    <citation type="journal article" date="2019" name="Sci. Rep.">
        <title>Orb-weaving spider Araneus ventricosus genome elucidates the spidroin gene catalogue.</title>
        <authorList>
            <person name="Kono N."/>
            <person name="Nakamura H."/>
            <person name="Ohtoshi R."/>
            <person name="Moran D.A.P."/>
            <person name="Shinohara A."/>
            <person name="Yoshida Y."/>
            <person name="Fujiwara M."/>
            <person name="Mori M."/>
            <person name="Tomita M."/>
            <person name="Arakawa K."/>
        </authorList>
    </citation>
    <scope>NUCLEOTIDE SEQUENCE [LARGE SCALE GENOMIC DNA]</scope>
</reference>
<dbReference type="InterPro" id="IPR041577">
    <property type="entry name" value="RT_RNaseH_2"/>
</dbReference>
<keyword evidence="1" id="KW-0511">Multifunctional enzyme</keyword>
<dbReference type="EMBL" id="BGPR01001048">
    <property type="protein sequence ID" value="GBM43920.1"/>
    <property type="molecule type" value="Genomic_DNA"/>
</dbReference>
<evidence type="ECO:0000259" key="3">
    <source>
        <dbReference type="Pfam" id="PF17919"/>
    </source>
</evidence>
<proteinExistence type="predicted"/>
<protein>
    <recommendedName>
        <fullName evidence="3">Reverse transcriptase/retrotransposon-derived protein RNase H-like domain-containing protein</fullName>
    </recommendedName>
</protein>
<evidence type="ECO:0000256" key="2">
    <source>
        <dbReference type="SAM" id="MobiDB-lite"/>
    </source>
</evidence>
<organism evidence="4 5">
    <name type="scientific">Araneus ventricosus</name>
    <name type="common">Orbweaver spider</name>
    <name type="synonym">Epeira ventricosa</name>
    <dbReference type="NCBI Taxonomy" id="182803"/>
    <lineage>
        <taxon>Eukaryota</taxon>
        <taxon>Metazoa</taxon>
        <taxon>Ecdysozoa</taxon>
        <taxon>Arthropoda</taxon>
        <taxon>Chelicerata</taxon>
        <taxon>Arachnida</taxon>
        <taxon>Araneae</taxon>
        <taxon>Araneomorphae</taxon>
        <taxon>Entelegynae</taxon>
        <taxon>Araneoidea</taxon>
        <taxon>Araneidae</taxon>
        <taxon>Araneus</taxon>
    </lineage>
</organism>
<dbReference type="InterPro" id="IPR043128">
    <property type="entry name" value="Rev_trsase/Diguanyl_cyclase"/>
</dbReference>
<accession>A0A4Y2FR06</accession>
<dbReference type="PANTHER" id="PTHR37984">
    <property type="entry name" value="PROTEIN CBG26694"/>
    <property type="match status" value="1"/>
</dbReference>
<evidence type="ECO:0000256" key="1">
    <source>
        <dbReference type="ARBA" id="ARBA00023268"/>
    </source>
</evidence>
<keyword evidence="5" id="KW-1185">Reference proteome</keyword>
<dbReference type="InterPro" id="IPR050951">
    <property type="entry name" value="Retrovirus_Pol_polyprotein"/>
</dbReference>
<dbReference type="SUPFAM" id="SSF56672">
    <property type="entry name" value="DNA/RNA polymerases"/>
    <property type="match status" value="1"/>
</dbReference>
<dbReference type="Pfam" id="PF17919">
    <property type="entry name" value="RT_RNaseH_2"/>
    <property type="match status" value="1"/>
</dbReference>